<keyword evidence="2" id="KW-0698">rRNA processing</keyword>
<feature type="region of interest" description="Disordered" evidence="10">
    <location>
        <begin position="207"/>
        <end position="227"/>
    </location>
</feature>
<keyword evidence="6" id="KW-0269">Exonuclease</keyword>
<comment type="subcellular location">
    <subcellularLocation>
        <location evidence="1">Nucleus</location>
    </subcellularLocation>
</comment>
<dbReference type="InterPro" id="IPR010997">
    <property type="entry name" value="HRDC-like_sf"/>
</dbReference>
<dbReference type="GO" id="GO:0071038">
    <property type="term" value="P:TRAMP-dependent tRNA surveillance pathway"/>
    <property type="evidence" value="ECO:0007669"/>
    <property type="project" value="TreeGrafter"/>
</dbReference>
<reference evidence="13" key="1">
    <citation type="submission" date="2025-08" db="UniProtKB">
        <authorList>
            <consortium name="RefSeq"/>
        </authorList>
    </citation>
    <scope>IDENTIFICATION</scope>
</reference>
<evidence type="ECO:0000259" key="11">
    <source>
        <dbReference type="PROSITE" id="PS50967"/>
    </source>
</evidence>
<evidence type="ECO:0000256" key="5">
    <source>
        <dbReference type="ARBA" id="ARBA00022835"/>
    </source>
</evidence>
<dbReference type="InterPro" id="IPR044876">
    <property type="entry name" value="HRDC_dom_sf"/>
</dbReference>
<dbReference type="GO" id="GO:0000166">
    <property type="term" value="F:nucleotide binding"/>
    <property type="evidence" value="ECO:0007669"/>
    <property type="project" value="InterPro"/>
</dbReference>
<sequence length="843" mass="96243">FINSYRMPSLFSQRMLRAVVEVTAAANALPTPGQDYNYYSSFPLFKEVMKAESTNIMKMMSRLVAHHIGNKNFFQNEGTDFEEKVDQLTEINDVLLERAGIELDVASGVKRDSDIQLTTVTKKIDTIWNQKNERLKRESSVTLLTAANVTRPQLSFPDKIDNSNSPFVPIIKDKPNALKPLAILVETIDGEETYSHPYEFEIEKFSPTDEQMRPSPRETKPLGETPLELVSTPGALKKVLEELKQHRQIAIDLEHHSFRSFMGFTCLVQVSTWDKDYIIDPLELRGHLHVLNEVTTDPKIVKVLHGSHSDVQWLQRDFGVYIVNLFDTGIAAKLLNYERLSLSYLLKKFEQVESDKRFQLVDWRIRPLPKEMIEYARTDTHYLLSICEKLKEELNNASNEAGNLMKAVWQRSSLLCLKRYEKPILTEESHRNLLKTANKRFNDKQLYALKHIFAWRDRLARELDESTGYVLPNHMLLNICELLPREMQGIVSCCNPCPPLVKQQLNELHQMVLKAREVQLSNPLLDAPKIDIPLPALHVMDFDNMLHVIHDLNIAHEHDEVRLPTLIDENGELLKDSRRAACEFSVPRMARSSLLPQIDRMKEGGASRMIFKSSTGGVLRVITPYERYTRERERMEKEGESLSKLLEEAKREAELKEVDGEDMESSKKEERGEVSNEVSADDAKALESNEPEIIRGNSKKRKRPQPSIPLLGGHETSYGETNTEKLEKNSRKSVPEDFDYNQAISQQNAPQQDSQRNRRGRGNNRGRGGRANNRGATGGGRGRGDFHGNSSKRKQFDDLEDLQDAEGTGSQPRRGSNKKARFRGNKSFTVRGSGRGGSFRGRQ</sequence>
<dbReference type="RefSeq" id="XP_028968527.1">
    <property type="nucleotide sequence ID" value="XM_029112694.1"/>
</dbReference>
<dbReference type="Proteomes" id="UP000694867">
    <property type="component" value="Unplaced"/>
</dbReference>
<evidence type="ECO:0000256" key="7">
    <source>
        <dbReference type="ARBA" id="ARBA00023242"/>
    </source>
</evidence>
<feature type="region of interest" description="Disordered" evidence="10">
    <location>
        <begin position="653"/>
        <end position="843"/>
    </location>
</feature>
<evidence type="ECO:0000313" key="13">
    <source>
        <dbReference type="RefSeq" id="XP_028968527.1"/>
    </source>
</evidence>
<dbReference type="Pfam" id="PF08066">
    <property type="entry name" value="PMC2NT"/>
    <property type="match status" value="1"/>
</dbReference>
<dbReference type="GO" id="GO:0071040">
    <property type="term" value="P:nuclear polyadenylation-dependent antisense transcript catabolic process"/>
    <property type="evidence" value="ECO:0007669"/>
    <property type="project" value="TreeGrafter"/>
</dbReference>
<dbReference type="PANTHER" id="PTHR12124:SF47">
    <property type="entry name" value="EXOSOME COMPONENT 10"/>
    <property type="match status" value="1"/>
</dbReference>
<dbReference type="GO" id="GO:0071039">
    <property type="term" value="P:nuclear polyadenylation-dependent CUT catabolic process"/>
    <property type="evidence" value="ECO:0007669"/>
    <property type="project" value="TreeGrafter"/>
</dbReference>
<evidence type="ECO:0000313" key="12">
    <source>
        <dbReference type="Proteomes" id="UP000694867"/>
    </source>
</evidence>
<dbReference type="FunFam" id="3.30.420.10:FF:000059">
    <property type="entry name" value="Exosome complex exonuclease Rrp6"/>
    <property type="match status" value="1"/>
</dbReference>
<dbReference type="GO" id="GO:0071044">
    <property type="term" value="P:histone mRNA catabolic process"/>
    <property type="evidence" value="ECO:0007669"/>
    <property type="project" value="TreeGrafter"/>
</dbReference>
<dbReference type="GO" id="GO:0071035">
    <property type="term" value="P:nuclear polyadenylation-dependent rRNA catabolic process"/>
    <property type="evidence" value="ECO:0007669"/>
    <property type="project" value="TreeGrafter"/>
</dbReference>
<dbReference type="PANTHER" id="PTHR12124">
    <property type="entry name" value="POLYMYOSITIS/SCLERODERMA AUTOANTIGEN-RELATED"/>
    <property type="match status" value="1"/>
</dbReference>
<dbReference type="InterPro" id="IPR002121">
    <property type="entry name" value="HRDC_dom"/>
</dbReference>
<dbReference type="InterPro" id="IPR045092">
    <property type="entry name" value="Rrp6-like"/>
</dbReference>
<feature type="non-terminal residue" evidence="13">
    <location>
        <position position="1"/>
    </location>
</feature>
<name>A0AAJ7SH08_9ACAR</name>
<dbReference type="InterPro" id="IPR036397">
    <property type="entry name" value="RNaseH_sf"/>
</dbReference>
<evidence type="ECO:0000256" key="8">
    <source>
        <dbReference type="ARBA" id="ARBA00043957"/>
    </source>
</evidence>
<keyword evidence="12" id="KW-1185">Reference proteome</keyword>
<accession>A0AAJ7SH08</accession>
<feature type="compositionally biased region" description="Basic residues" evidence="10">
    <location>
        <begin position="757"/>
        <end position="768"/>
    </location>
</feature>
<dbReference type="GO" id="GO:0071051">
    <property type="term" value="P:poly(A)-dependent snoRNA 3'-end processing"/>
    <property type="evidence" value="ECO:0007669"/>
    <property type="project" value="TreeGrafter"/>
</dbReference>
<dbReference type="GeneID" id="100905405"/>
<dbReference type="SUPFAM" id="SSF53098">
    <property type="entry name" value="Ribonuclease H-like"/>
    <property type="match status" value="1"/>
</dbReference>
<evidence type="ECO:0000256" key="6">
    <source>
        <dbReference type="ARBA" id="ARBA00022839"/>
    </source>
</evidence>
<dbReference type="SMART" id="SM00341">
    <property type="entry name" value="HRDC"/>
    <property type="match status" value="1"/>
</dbReference>
<dbReference type="GO" id="GO:0003727">
    <property type="term" value="F:single-stranded RNA binding"/>
    <property type="evidence" value="ECO:0007669"/>
    <property type="project" value="TreeGrafter"/>
</dbReference>
<gene>
    <name evidence="13" type="primary">LOC100905405</name>
</gene>
<evidence type="ECO:0000256" key="4">
    <source>
        <dbReference type="ARBA" id="ARBA00022801"/>
    </source>
</evidence>
<protein>
    <recommendedName>
        <fullName evidence="9">Exosome complex component 10 homolog</fullName>
    </recommendedName>
</protein>
<feature type="compositionally biased region" description="Basic and acidic residues" evidence="10">
    <location>
        <begin position="722"/>
        <end position="735"/>
    </location>
</feature>
<dbReference type="InterPro" id="IPR012337">
    <property type="entry name" value="RNaseH-like_sf"/>
</dbReference>
<dbReference type="Pfam" id="PF01612">
    <property type="entry name" value="DNA_pol_A_exo1"/>
    <property type="match status" value="1"/>
</dbReference>
<dbReference type="Pfam" id="PF00570">
    <property type="entry name" value="HRDC"/>
    <property type="match status" value="1"/>
</dbReference>
<dbReference type="InterPro" id="IPR049559">
    <property type="entry name" value="Rrp6p-like_exo"/>
</dbReference>
<evidence type="ECO:0000256" key="1">
    <source>
        <dbReference type="ARBA" id="ARBA00004123"/>
    </source>
</evidence>
<feature type="compositionally biased region" description="Basic residues" evidence="10">
    <location>
        <begin position="815"/>
        <end position="824"/>
    </location>
</feature>
<dbReference type="GO" id="GO:0071037">
    <property type="term" value="P:nuclear polyadenylation-dependent snRNA catabolic process"/>
    <property type="evidence" value="ECO:0007669"/>
    <property type="project" value="TreeGrafter"/>
</dbReference>
<evidence type="ECO:0000256" key="3">
    <source>
        <dbReference type="ARBA" id="ARBA00022722"/>
    </source>
</evidence>
<dbReference type="GO" id="GO:0005730">
    <property type="term" value="C:nucleolus"/>
    <property type="evidence" value="ECO:0007669"/>
    <property type="project" value="TreeGrafter"/>
</dbReference>
<dbReference type="SMART" id="SM00474">
    <property type="entry name" value="35EXOc"/>
    <property type="match status" value="1"/>
</dbReference>
<comment type="similarity">
    <text evidence="8">Belongs to the exosome component 10/RRP6 family.</text>
</comment>
<dbReference type="InterPro" id="IPR002562">
    <property type="entry name" value="3'-5'_exonuclease_dom"/>
</dbReference>
<feature type="compositionally biased region" description="Polar residues" evidence="10">
    <location>
        <begin position="742"/>
        <end position="754"/>
    </location>
</feature>
<feature type="compositionally biased region" description="Basic and acidic residues" evidence="10">
    <location>
        <begin position="653"/>
        <end position="674"/>
    </location>
</feature>
<dbReference type="AlphaFoldDB" id="A0AAJ7SH08"/>
<keyword evidence="5" id="KW-0271">Exosome</keyword>
<dbReference type="CTD" id="41798"/>
<dbReference type="GO" id="GO:0000467">
    <property type="term" value="P:exonucleolytic trimming to generate mature 3'-end of 5.8S rRNA from tricistronic rRNA transcript (SSU-rRNA, 5.8S rRNA, LSU-rRNA)"/>
    <property type="evidence" value="ECO:0007669"/>
    <property type="project" value="InterPro"/>
</dbReference>
<dbReference type="GO" id="GO:0000175">
    <property type="term" value="F:3'-5'-RNA exonuclease activity"/>
    <property type="evidence" value="ECO:0007669"/>
    <property type="project" value="InterPro"/>
</dbReference>
<dbReference type="GO" id="GO:0000176">
    <property type="term" value="C:nuclear exosome (RNase complex)"/>
    <property type="evidence" value="ECO:0007669"/>
    <property type="project" value="InterPro"/>
</dbReference>
<dbReference type="FunFam" id="1.10.150.80:FF:000001">
    <property type="entry name" value="Putative exosome component 10"/>
    <property type="match status" value="1"/>
</dbReference>
<dbReference type="KEGG" id="goe:100905405"/>
<proteinExistence type="inferred from homology"/>
<dbReference type="CDD" id="cd06147">
    <property type="entry name" value="Rrp6p_like_exo"/>
    <property type="match status" value="1"/>
</dbReference>
<feature type="compositionally biased region" description="Gly residues" evidence="10">
    <location>
        <begin position="833"/>
        <end position="843"/>
    </location>
</feature>
<dbReference type="Gene3D" id="1.10.150.80">
    <property type="entry name" value="HRDC domain"/>
    <property type="match status" value="1"/>
</dbReference>
<evidence type="ECO:0000256" key="10">
    <source>
        <dbReference type="SAM" id="MobiDB-lite"/>
    </source>
</evidence>
<organism evidence="12 13">
    <name type="scientific">Galendromus occidentalis</name>
    <name type="common">western predatory mite</name>
    <dbReference type="NCBI Taxonomy" id="34638"/>
    <lineage>
        <taxon>Eukaryota</taxon>
        <taxon>Metazoa</taxon>
        <taxon>Ecdysozoa</taxon>
        <taxon>Arthropoda</taxon>
        <taxon>Chelicerata</taxon>
        <taxon>Arachnida</taxon>
        <taxon>Acari</taxon>
        <taxon>Parasitiformes</taxon>
        <taxon>Mesostigmata</taxon>
        <taxon>Gamasina</taxon>
        <taxon>Phytoseioidea</taxon>
        <taxon>Phytoseiidae</taxon>
        <taxon>Typhlodrominae</taxon>
        <taxon>Galendromus</taxon>
    </lineage>
</organism>
<feature type="domain" description="HRDC" evidence="11">
    <location>
        <begin position="442"/>
        <end position="522"/>
    </location>
</feature>
<evidence type="ECO:0000256" key="2">
    <source>
        <dbReference type="ARBA" id="ARBA00022552"/>
    </source>
</evidence>
<dbReference type="PROSITE" id="PS50967">
    <property type="entry name" value="HRDC"/>
    <property type="match status" value="1"/>
</dbReference>
<keyword evidence="4" id="KW-0378">Hydrolase</keyword>
<dbReference type="Gene3D" id="3.30.420.10">
    <property type="entry name" value="Ribonuclease H-like superfamily/Ribonuclease H"/>
    <property type="match status" value="1"/>
</dbReference>
<dbReference type="GO" id="GO:0071036">
    <property type="term" value="P:nuclear polyadenylation-dependent snoRNA catabolic process"/>
    <property type="evidence" value="ECO:0007669"/>
    <property type="project" value="TreeGrafter"/>
</dbReference>
<evidence type="ECO:0000256" key="9">
    <source>
        <dbReference type="ARBA" id="ARBA00070365"/>
    </source>
</evidence>
<keyword evidence="7" id="KW-0539">Nucleus</keyword>
<keyword evidence="3" id="KW-0540">Nuclease</keyword>
<dbReference type="SUPFAM" id="SSF47819">
    <property type="entry name" value="HRDC-like"/>
    <property type="match status" value="1"/>
</dbReference>
<dbReference type="InterPro" id="IPR012588">
    <property type="entry name" value="Exosome-assoc_fac_Rrp6_N"/>
</dbReference>
<feature type="compositionally biased region" description="Basic and acidic residues" evidence="10">
    <location>
        <begin position="207"/>
        <end position="221"/>
    </location>
</feature>